<organism evidence="1 2">
    <name type="scientific">Portunus trituberculatus</name>
    <name type="common">Swimming crab</name>
    <name type="synonym">Neptunus trituberculatus</name>
    <dbReference type="NCBI Taxonomy" id="210409"/>
    <lineage>
        <taxon>Eukaryota</taxon>
        <taxon>Metazoa</taxon>
        <taxon>Ecdysozoa</taxon>
        <taxon>Arthropoda</taxon>
        <taxon>Crustacea</taxon>
        <taxon>Multicrustacea</taxon>
        <taxon>Malacostraca</taxon>
        <taxon>Eumalacostraca</taxon>
        <taxon>Eucarida</taxon>
        <taxon>Decapoda</taxon>
        <taxon>Pleocyemata</taxon>
        <taxon>Brachyura</taxon>
        <taxon>Eubrachyura</taxon>
        <taxon>Portunoidea</taxon>
        <taxon>Portunidae</taxon>
        <taxon>Portuninae</taxon>
        <taxon>Portunus</taxon>
    </lineage>
</organism>
<dbReference type="Proteomes" id="UP000324222">
    <property type="component" value="Unassembled WGS sequence"/>
</dbReference>
<name>A0A5B7DYC7_PORTR</name>
<accession>A0A5B7DYC7</accession>
<sequence length="113" mass="12390">MDVELPGRVCCLPYHGLGLLSWYLEPQLLTLLAYGIEHLLHSLVFLAPASDDKGKVVSVAQQGGVLGEGQGNELLHQQVEEAEDAALECPILQLLEVSLLALEFNPEKHQEFC</sequence>
<reference evidence="1 2" key="1">
    <citation type="submission" date="2019-05" db="EMBL/GenBank/DDBJ databases">
        <title>Another draft genome of Portunus trituberculatus and its Hox gene families provides insights of decapod evolution.</title>
        <authorList>
            <person name="Jeong J.-H."/>
            <person name="Song I."/>
            <person name="Kim S."/>
            <person name="Choi T."/>
            <person name="Kim D."/>
            <person name="Ryu S."/>
            <person name="Kim W."/>
        </authorList>
    </citation>
    <scope>NUCLEOTIDE SEQUENCE [LARGE SCALE GENOMIC DNA]</scope>
    <source>
        <tissue evidence="1">Muscle</tissue>
    </source>
</reference>
<gene>
    <name evidence="1" type="ORF">E2C01_019188</name>
</gene>
<evidence type="ECO:0000313" key="1">
    <source>
        <dbReference type="EMBL" id="MPC26057.1"/>
    </source>
</evidence>
<protein>
    <submittedName>
        <fullName evidence="1">Uncharacterized protein</fullName>
    </submittedName>
</protein>
<proteinExistence type="predicted"/>
<dbReference type="AlphaFoldDB" id="A0A5B7DYC7"/>
<evidence type="ECO:0000313" key="2">
    <source>
        <dbReference type="Proteomes" id="UP000324222"/>
    </source>
</evidence>
<comment type="caution">
    <text evidence="1">The sequence shown here is derived from an EMBL/GenBank/DDBJ whole genome shotgun (WGS) entry which is preliminary data.</text>
</comment>
<dbReference type="EMBL" id="VSRR010001550">
    <property type="protein sequence ID" value="MPC26057.1"/>
    <property type="molecule type" value="Genomic_DNA"/>
</dbReference>
<keyword evidence="2" id="KW-1185">Reference proteome</keyword>